<evidence type="ECO:0000313" key="8">
    <source>
        <dbReference type="Proteomes" id="UP000655523"/>
    </source>
</evidence>
<dbReference type="RefSeq" id="WP_172163220.1">
    <property type="nucleotide sequence ID" value="NZ_WOEZ01000046.1"/>
</dbReference>
<evidence type="ECO:0000256" key="1">
    <source>
        <dbReference type="ARBA" id="ARBA00010641"/>
    </source>
</evidence>
<comment type="caution">
    <text evidence="7">The sequence shown here is derived from an EMBL/GenBank/DDBJ whole genome shotgun (WGS) entry which is preliminary data.</text>
</comment>
<dbReference type="GO" id="GO:0006352">
    <property type="term" value="P:DNA-templated transcription initiation"/>
    <property type="evidence" value="ECO:0007669"/>
    <property type="project" value="InterPro"/>
</dbReference>
<organism evidence="7 8">
    <name type="scientific">Paraburkholderia elongata</name>
    <dbReference type="NCBI Taxonomy" id="2675747"/>
    <lineage>
        <taxon>Bacteria</taxon>
        <taxon>Pseudomonadati</taxon>
        <taxon>Pseudomonadota</taxon>
        <taxon>Betaproteobacteria</taxon>
        <taxon>Burkholderiales</taxon>
        <taxon>Burkholderiaceae</taxon>
        <taxon>Paraburkholderia</taxon>
    </lineage>
</organism>
<dbReference type="Pfam" id="PF04542">
    <property type="entry name" value="Sigma70_r2"/>
    <property type="match status" value="1"/>
</dbReference>
<evidence type="ECO:0000256" key="2">
    <source>
        <dbReference type="ARBA" id="ARBA00023015"/>
    </source>
</evidence>
<reference evidence="7 8" key="1">
    <citation type="submission" date="2019-11" db="EMBL/GenBank/DDBJ databases">
        <title>Metabolism of dissolved organic matter in forest soils.</title>
        <authorList>
            <person name="Cyle K.T."/>
            <person name="Wilhelm R.C."/>
            <person name="Martinez C.E."/>
        </authorList>
    </citation>
    <scope>NUCLEOTIDE SEQUENCE [LARGE SCALE GENOMIC DNA]</scope>
    <source>
        <strain evidence="7 8">5N</strain>
    </source>
</reference>
<dbReference type="InterPro" id="IPR013325">
    <property type="entry name" value="RNA_pol_sigma_r2"/>
</dbReference>
<dbReference type="InterPro" id="IPR007627">
    <property type="entry name" value="RNA_pol_sigma70_r2"/>
</dbReference>
<evidence type="ECO:0000256" key="3">
    <source>
        <dbReference type="ARBA" id="ARBA00023082"/>
    </source>
</evidence>
<dbReference type="EMBL" id="WOEZ01000046">
    <property type="protein sequence ID" value="NPT55017.1"/>
    <property type="molecule type" value="Genomic_DNA"/>
</dbReference>
<feature type="domain" description="RNA polymerase sigma-70 region 2" evidence="6">
    <location>
        <begin position="24"/>
        <end position="76"/>
    </location>
</feature>
<evidence type="ECO:0000313" key="7">
    <source>
        <dbReference type="EMBL" id="NPT55017.1"/>
    </source>
</evidence>
<dbReference type="GO" id="GO:0016987">
    <property type="term" value="F:sigma factor activity"/>
    <property type="evidence" value="ECO:0007669"/>
    <property type="project" value="UniProtKB-KW"/>
</dbReference>
<evidence type="ECO:0000256" key="5">
    <source>
        <dbReference type="SAM" id="MobiDB-lite"/>
    </source>
</evidence>
<keyword evidence="4" id="KW-0804">Transcription</keyword>
<dbReference type="Gene3D" id="1.10.1740.10">
    <property type="match status" value="1"/>
</dbReference>
<accession>A0A972SHL2</accession>
<dbReference type="Gene3D" id="1.10.10.10">
    <property type="entry name" value="Winged helix-like DNA-binding domain superfamily/Winged helix DNA-binding domain"/>
    <property type="match status" value="1"/>
</dbReference>
<proteinExistence type="inferred from homology"/>
<comment type="similarity">
    <text evidence="1">Belongs to the sigma-70 factor family. ECF subfamily.</text>
</comment>
<gene>
    <name evidence="7" type="ORF">GNZ13_10430</name>
</gene>
<dbReference type="InterPro" id="IPR013324">
    <property type="entry name" value="RNA_pol_sigma_r3/r4-like"/>
</dbReference>
<protein>
    <recommendedName>
        <fullName evidence="6">RNA polymerase sigma-70 region 2 domain-containing protein</fullName>
    </recommendedName>
</protein>
<evidence type="ECO:0000259" key="6">
    <source>
        <dbReference type="Pfam" id="PF04542"/>
    </source>
</evidence>
<evidence type="ECO:0000256" key="4">
    <source>
        <dbReference type="ARBA" id="ARBA00023163"/>
    </source>
</evidence>
<dbReference type="SUPFAM" id="SSF88659">
    <property type="entry name" value="Sigma3 and sigma4 domains of RNA polymerase sigma factors"/>
    <property type="match status" value="1"/>
</dbReference>
<sequence>MLESRSTRKESPADPPHIEAASDLARRRTRGVRDAEDVVQDAYLRAVRSFDGFHGDNARGWVLAIRRNTWFTEWQRWRQMADGALHGEQRLHGWPDDTGSDPQNFSMRRDGIHSPRQTPGAQSVEHREAVVLRDLEGMSDRENATVIDVPVGTIISRLSRDRALVFVAVRVVQAASPNRPGEESSDRSVVLGRAYPALQSVPSESVRGENESPFSLAALGNQINAHATRSGYIDDLQFMMWMTRLVALLPVIRPPLRSTVGEAAQAVTD</sequence>
<dbReference type="InterPro" id="IPR039425">
    <property type="entry name" value="RNA_pol_sigma-70-like"/>
</dbReference>
<feature type="region of interest" description="Disordered" evidence="5">
    <location>
        <begin position="1"/>
        <end position="32"/>
    </location>
</feature>
<keyword evidence="2" id="KW-0805">Transcription regulation</keyword>
<keyword evidence="3" id="KW-0731">Sigma factor</keyword>
<keyword evidence="8" id="KW-1185">Reference proteome</keyword>
<dbReference type="PANTHER" id="PTHR43133:SF25">
    <property type="entry name" value="RNA POLYMERASE SIGMA FACTOR RFAY-RELATED"/>
    <property type="match status" value="1"/>
</dbReference>
<name>A0A972SHL2_9BURK</name>
<dbReference type="SUPFAM" id="SSF88946">
    <property type="entry name" value="Sigma2 domain of RNA polymerase sigma factors"/>
    <property type="match status" value="1"/>
</dbReference>
<dbReference type="PANTHER" id="PTHR43133">
    <property type="entry name" value="RNA POLYMERASE ECF-TYPE SIGMA FACTO"/>
    <property type="match status" value="1"/>
</dbReference>
<dbReference type="InterPro" id="IPR036388">
    <property type="entry name" value="WH-like_DNA-bd_sf"/>
</dbReference>
<dbReference type="AlphaFoldDB" id="A0A972SHL2"/>
<feature type="compositionally biased region" description="Basic and acidic residues" evidence="5">
    <location>
        <begin position="1"/>
        <end position="12"/>
    </location>
</feature>
<dbReference type="Proteomes" id="UP000655523">
    <property type="component" value="Unassembled WGS sequence"/>
</dbReference>